<evidence type="ECO:0000313" key="2">
    <source>
        <dbReference type="EMBL" id="KAK8076488.1"/>
    </source>
</evidence>
<protein>
    <submittedName>
        <fullName evidence="2">Uncharacterized protein</fullName>
    </submittedName>
</protein>
<keyword evidence="3" id="KW-1185">Reference proteome</keyword>
<proteinExistence type="predicted"/>
<organism evidence="2 3">
    <name type="scientific">Apiospora phragmitis</name>
    <dbReference type="NCBI Taxonomy" id="2905665"/>
    <lineage>
        <taxon>Eukaryota</taxon>
        <taxon>Fungi</taxon>
        <taxon>Dikarya</taxon>
        <taxon>Ascomycota</taxon>
        <taxon>Pezizomycotina</taxon>
        <taxon>Sordariomycetes</taxon>
        <taxon>Xylariomycetidae</taxon>
        <taxon>Amphisphaeriales</taxon>
        <taxon>Apiosporaceae</taxon>
        <taxon>Apiospora</taxon>
    </lineage>
</organism>
<dbReference type="RefSeq" id="XP_066719447.1">
    <property type="nucleotide sequence ID" value="XM_066855169.1"/>
</dbReference>
<reference evidence="2 3" key="1">
    <citation type="submission" date="2023-01" db="EMBL/GenBank/DDBJ databases">
        <title>Analysis of 21 Apiospora genomes using comparative genomics revels a genus with tremendous synthesis potential of carbohydrate active enzymes and secondary metabolites.</title>
        <authorList>
            <person name="Sorensen T."/>
        </authorList>
    </citation>
    <scope>NUCLEOTIDE SEQUENCE [LARGE SCALE GENOMIC DNA]</scope>
    <source>
        <strain evidence="2 3">CBS 135458</strain>
    </source>
</reference>
<sequence length="148" mass="15266">MAGLTQTNGSASHAALCSRLHISGIQSVYLEAQDGIATTFVTSVRPSLDRVAVPMTSQCHYSESIEASPSLNASSARNINVSRTITDTDKIRQLKDSSTAAGAAAGEPLPPSQQQQEQGRFPRASLSASSPLPLSSVSSLQAAAGSPV</sequence>
<dbReference type="GeneID" id="92088232"/>
<dbReference type="Proteomes" id="UP001480595">
    <property type="component" value="Unassembled WGS sequence"/>
</dbReference>
<name>A0ABR1W2W5_9PEZI</name>
<feature type="compositionally biased region" description="Low complexity" evidence="1">
    <location>
        <begin position="113"/>
        <end position="148"/>
    </location>
</feature>
<dbReference type="EMBL" id="JAQQWL010000004">
    <property type="protein sequence ID" value="KAK8076488.1"/>
    <property type="molecule type" value="Genomic_DNA"/>
</dbReference>
<comment type="caution">
    <text evidence="2">The sequence shown here is derived from an EMBL/GenBank/DDBJ whole genome shotgun (WGS) entry which is preliminary data.</text>
</comment>
<feature type="region of interest" description="Disordered" evidence="1">
    <location>
        <begin position="87"/>
        <end position="148"/>
    </location>
</feature>
<gene>
    <name evidence="2" type="ORF">PG994_003760</name>
</gene>
<evidence type="ECO:0000256" key="1">
    <source>
        <dbReference type="SAM" id="MobiDB-lite"/>
    </source>
</evidence>
<accession>A0ABR1W2W5</accession>
<evidence type="ECO:0000313" key="3">
    <source>
        <dbReference type="Proteomes" id="UP001480595"/>
    </source>
</evidence>